<keyword evidence="3" id="KW-1185">Reference proteome</keyword>
<evidence type="ECO:0000313" key="3">
    <source>
        <dbReference type="Proteomes" id="UP001165092"/>
    </source>
</evidence>
<feature type="compositionally biased region" description="Low complexity" evidence="1">
    <location>
        <begin position="195"/>
        <end position="204"/>
    </location>
</feature>
<reference evidence="2" key="1">
    <citation type="submission" date="2023-02" db="EMBL/GenBank/DDBJ databases">
        <title>Nocardiopsis ansamitocini NBRC 112285.</title>
        <authorList>
            <person name="Ichikawa N."/>
            <person name="Sato H."/>
            <person name="Tonouchi N."/>
        </authorList>
    </citation>
    <scope>NUCLEOTIDE SEQUENCE</scope>
    <source>
        <strain evidence="2">NBRC 112285</strain>
    </source>
</reference>
<dbReference type="EMBL" id="BSQG01000005">
    <property type="protein sequence ID" value="GLU48982.1"/>
    <property type="molecule type" value="Genomic_DNA"/>
</dbReference>
<evidence type="ECO:0000256" key="1">
    <source>
        <dbReference type="SAM" id="MobiDB-lite"/>
    </source>
</evidence>
<sequence length="283" mass="30393">MVVDGGAAPAGHVFVLQRHRLAAHPREAPGQMTSIGQLNATYPGIGELRASDSRDARDRKGRADLCVADTGRCPVTPSPTLAVRVTTEHVGPPFRRRSWRAWRQSGVVRAHAYPPNRERSFAHAPGTGTRAGDRNSCCGVGGRTKEALPPCRPAAPETAAKRRRRPRRGSSLSARPRPTGRIPSLLAPRGRRARPGPAAGAHGPATLEETATHVCSGRFCSRASRAALKCLYWLNEAVARTRPSVARDPWAGSGCHWTSRVISAFESAHGMCSTEKSSIVGMR</sequence>
<dbReference type="AlphaFoldDB" id="A0A9W6P8K2"/>
<evidence type="ECO:0000313" key="2">
    <source>
        <dbReference type="EMBL" id="GLU48982.1"/>
    </source>
</evidence>
<dbReference type="Proteomes" id="UP001165092">
    <property type="component" value="Unassembled WGS sequence"/>
</dbReference>
<comment type="caution">
    <text evidence="2">The sequence shown here is derived from an EMBL/GenBank/DDBJ whole genome shotgun (WGS) entry which is preliminary data.</text>
</comment>
<accession>A0A9W6P8K2</accession>
<protein>
    <submittedName>
        <fullName evidence="2">Uncharacterized protein</fullName>
    </submittedName>
</protein>
<organism evidence="2 3">
    <name type="scientific">Nocardiopsis ansamitocini</name>
    <dbReference type="NCBI Taxonomy" id="1670832"/>
    <lineage>
        <taxon>Bacteria</taxon>
        <taxon>Bacillati</taxon>
        <taxon>Actinomycetota</taxon>
        <taxon>Actinomycetes</taxon>
        <taxon>Streptosporangiales</taxon>
        <taxon>Nocardiopsidaceae</taxon>
        <taxon>Nocardiopsis</taxon>
    </lineage>
</organism>
<gene>
    <name evidence="2" type="ORF">Nans01_33330</name>
</gene>
<proteinExistence type="predicted"/>
<name>A0A9W6P8K2_9ACTN</name>
<feature type="region of interest" description="Disordered" evidence="1">
    <location>
        <begin position="142"/>
        <end position="204"/>
    </location>
</feature>